<keyword evidence="1" id="KW-0472">Membrane</keyword>
<feature type="transmembrane region" description="Helical" evidence="1">
    <location>
        <begin position="69"/>
        <end position="89"/>
    </location>
</feature>
<gene>
    <name evidence="2" type="ORF">RT717_20640</name>
</gene>
<evidence type="ECO:0000313" key="3">
    <source>
        <dbReference type="Proteomes" id="UP001302349"/>
    </source>
</evidence>
<accession>A0ABZ0IND5</accession>
<organism evidence="2 3">
    <name type="scientific">Imperialibacter roseus</name>
    <dbReference type="NCBI Taxonomy" id="1324217"/>
    <lineage>
        <taxon>Bacteria</taxon>
        <taxon>Pseudomonadati</taxon>
        <taxon>Bacteroidota</taxon>
        <taxon>Cytophagia</taxon>
        <taxon>Cytophagales</taxon>
        <taxon>Flammeovirgaceae</taxon>
        <taxon>Imperialibacter</taxon>
    </lineage>
</organism>
<reference evidence="2 3" key="1">
    <citation type="journal article" date="2023" name="Microbiol. Resour. Announc.">
        <title>Complete Genome Sequence of Imperialibacter roseus strain P4T.</title>
        <authorList>
            <person name="Tizabi D.R."/>
            <person name="Bachvaroff T."/>
            <person name="Hill R.T."/>
        </authorList>
    </citation>
    <scope>NUCLEOTIDE SEQUENCE [LARGE SCALE GENOMIC DNA]</scope>
    <source>
        <strain evidence="2 3">P4T</strain>
    </source>
</reference>
<dbReference type="RefSeq" id="WP_317488246.1">
    <property type="nucleotide sequence ID" value="NZ_CP136051.1"/>
</dbReference>
<sequence>MDLKKTWDKMQMDQFSMGILNDKDILEAMHKKSHGPVQKIQTGFTVKLAFIVAFTFIFLYIGIKIKEPLVSGLQFFMAGVYFTAFFLFLSQNKRIKAGIPMDEGLLTNLKNYHAFVSKVLRQEERIALFIYPVALTAGFLLGFTTQATLDEFFESRTAIILLIACWIVLTPLSHLLARWMNKVSFGKYLNELESHIAELEKE</sequence>
<dbReference type="Proteomes" id="UP001302349">
    <property type="component" value="Chromosome"/>
</dbReference>
<keyword evidence="3" id="KW-1185">Reference proteome</keyword>
<dbReference type="EMBL" id="CP136051">
    <property type="protein sequence ID" value="WOK05485.1"/>
    <property type="molecule type" value="Genomic_DNA"/>
</dbReference>
<proteinExistence type="predicted"/>
<feature type="transmembrane region" description="Helical" evidence="1">
    <location>
        <begin position="126"/>
        <end position="145"/>
    </location>
</feature>
<feature type="transmembrane region" description="Helical" evidence="1">
    <location>
        <begin position="157"/>
        <end position="177"/>
    </location>
</feature>
<keyword evidence="1" id="KW-1133">Transmembrane helix</keyword>
<evidence type="ECO:0000313" key="2">
    <source>
        <dbReference type="EMBL" id="WOK05485.1"/>
    </source>
</evidence>
<keyword evidence="1" id="KW-0812">Transmembrane</keyword>
<evidence type="ECO:0000256" key="1">
    <source>
        <dbReference type="SAM" id="Phobius"/>
    </source>
</evidence>
<name>A0ABZ0IND5_9BACT</name>
<feature type="transmembrane region" description="Helical" evidence="1">
    <location>
        <begin position="44"/>
        <end position="63"/>
    </location>
</feature>
<protein>
    <submittedName>
        <fullName evidence="2">Uncharacterized protein</fullName>
    </submittedName>
</protein>